<protein>
    <submittedName>
        <fullName evidence="2">Uncharacterized protein</fullName>
    </submittedName>
</protein>
<dbReference type="Proteomes" id="UP000325255">
    <property type="component" value="Unassembled WGS sequence"/>
</dbReference>
<proteinExistence type="predicted"/>
<evidence type="ECO:0000256" key="1">
    <source>
        <dbReference type="SAM" id="MobiDB-lite"/>
    </source>
</evidence>
<reference evidence="2 3" key="1">
    <citation type="submission" date="2019-09" db="EMBL/GenBank/DDBJ databases">
        <title>Genome sequence of Rhodovastum atsumiense, a diverse member of the Acetobacteraceae family of non-sulfur purple photosynthetic bacteria.</title>
        <authorList>
            <person name="Meyer T."/>
            <person name="Kyndt J."/>
        </authorList>
    </citation>
    <scope>NUCLEOTIDE SEQUENCE [LARGE SCALE GENOMIC DNA]</scope>
    <source>
        <strain evidence="2 3">DSM 21279</strain>
    </source>
</reference>
<dbReference type="EMBL" id="VWPK01000053">
    <property type="protein sequence ID" value="KAA5609316.1"/>
    <property type="molecule type" value="Genomic_DNA"/>
</dbReference>
<comment type="caution">
    <text evidence="2">The sequence shown here is derived from an EMBL/GenBank/DDBJ whole genome shotgun (WGS) entry which is preliminary data.</text>
</comment>
<evidence type="ECO:0000313" key="3">
    <source>
        <dbReference type="Proteomes" id="UP000325255"/>
    </source>
</evidence>
<dbReference type="AlphaFoldDB" id="A0A5M6IM48"/>
<feature type="non-terminal residue" evidence="2">
    <location>
        <position position="239"/>
    </location>
</feature>
<evidence type="ECO:0000313" key="2">
    <source>
        <dbReference type="EMBL" id="KAA5609316.1"/>
    </source>
</evidence>
<sequence length="239" mass="24134">MRRALAAFGQQDFPYRRFPGFTAPPAGGVTGTEAPGGAVPRPDPAAAPWQGLRAAPAPDRPGPSPRVVLPFPHVAAAPERRTAFVPRPANENALSPTGCAGGGEVASWLPDFCRDPVMCQPLAASAAAPWLAGVGGAVAAMPVPHLAPQQAMPAPQPVASPAVAPWLAALRDGSVAVARQQAMPAAQPVASPAVAPWLVALRDGPVAVARQEAVPAAQPVASPAVAPWLVALRDGPVAV</sequence>
<accession>A0A5M6IM48</accession>
<keyword evidence="3" id="KW-1185">Reference proteome</keyword>
<gene>
    <name evidence="2" type="ORF">F1189_24620</name>
</gene>
<name>A0A5M6IM48_9PROT</name>
<feature type="region of interest" description="Disordered" evidence="1">
    <location>
        <begin position="16"/>
        <end position="62"/>
    </location>
</feature>
<organism evidence="2 3">
    <name type="scientific">Rhodovastum atsumiense</name>
    <dbReference type="NCBI Taxonomy" id="504468"/>
    <lineage>
        <taxon>Bacteria</taxon>
        <taxon>Pseudomonadati</taxon>
        <taxon>Pseudomonadota</taxon>
        <taxon>Alphaproteobacteria</taxon>
        <taxon>Acetobacterales</taxon>
        <taxon>Acetobacteraceae</taxon>
        <taxon>Rhodovastum</taxon>
    </lineage>
</organism>